<gene>
    <name evidence="1" type="ORF">J0P97_10195</name>
</gene>
<protein>
    <submittedName>
        <fullName evidence="1">Uncharacterized protein</fullName>
    </submittedName>
</protein>
<name>A0ABS5XWW9_9MICO</name>
<dbReference type="Proteomes" id="UP000740605">
    <property type="component" value="Unassembled WGS sequence"/>
</dbReference>
<evidence type="ECO:0000313" key="1">
    <source>
        <dbReference type="EMBL" id="MBT8798441.1"/>
    </source>
</evidence>
<accession>A0ABS5XWW9</accession>
<proteinExistence type="predicted"/>
<organism evidence="1 2">
    <name type="scientific">Microbacterium flavum</name>
    <dbReference type="NCBI Taxonomy" id="415216"/>
    <lineage>
        <taxon>Bacteria</taxon>
        <taxon>Bacillati</taxon>
        <taxon>Actinomycetota</taxon>
        <taxon>Actinomycetes</taxon>
        <taxon>Micrococcales</taxon>
        <taxon>Microbacteriaceae</taxon>
        <taxon>Microbacterium</taxon>
    </lineage>
</organism>
<comment type="caution">
    <text evidence="1">The sequence shown here is derived from an EMBL/GenBank/DDBJ whole genome shotgun (WGS) entry which is preliminary data.</text>
</comment>
<dbReference type="RefSeq" id="WP_215487669.1">
    <property type="nucleotide sequence ID" value="NZ_BAAAPJ010000006.1"/>
</dbReference>
<sequence length="139" mass="15444">MAEHEDDLRAWAKGLLPLEAATELLIRTGWAGPERRWVHRADDGRVYIVFSEIPDMIGGYSGGEQRLLMIAASLGADQEVPVRVSLEDELPGLDRQYAQLVLAAIAHASGFHRPGRSIELVDERPRLVDVDALYTWPSS</sequence>
<evidence type="ECO:0000313" key="2">
    <source>
        <dbReference type="Proteomes" id="UP000740605"/>
    </source>
</evidence>
<reference evidence="1 2" key="1">
    <citation type="submission" date="2021-03" db="EMBL/GenBank/DDBJ databases">
        <title>Microbacterium pauli sp. nov., isolated from microfiltered milk.</title>
        <authorList>
            <person name="Bellassi P."/>
            <person name="Fontana A."/>
            <person name="Callegari M.L."/>
            <person name="Lorenzo M."/>
            <person name="Cappa F."/>
        </authorList>
    </citation>
    <scope>NUCLEOTIDE SEQUENCE [LARGE SCALE GENOMIC DNA]</scope>
    <source>
        <strain evidence="1 2">DSM 18909</strain>
    </source>
</reference>
<keyword evidence="2" id="KW-1185">Reference proteome</keyword>
<dbReference type="EMBL" id="JAFLHG010000008">
    <property type="protein sequence ID" value="MBT8798441.1"/>
    <property type="molecule type" value="Genomic_DNA"/>
</dbReference>